<sequence>MHQPICHNCIKSRQLCRGYGVQLSWPREGDNRRAIVHHFSKPLPVKSRIFRARKAVFLNTSSWDVSLSQVLQEQQSIGKDDLRNQQRLADLVDDYLHAMRVPHLPYLSSSFLSRSNARLLDYFNEFRWRILAPIIDEELAQFVMKVALFDPSSSNVALQGVLTLSSLQLQGHSQSLMYQSRLVSMLQGNILRLDRESVLQNLIATMLLYQYEVTNMPSTGQQWSFYLCGAKKIIHAAAVTAKLHQNDTAIVMDWIYYHEVMSEFSIRHWLEADAVDNFCKGPLAHRPEDMPVAYQSTASVTCPIDVLDLIRNVCKRPSPGDAAIKYTDAEIKCIQALQANIYGAIGDYGPFTDTLGSLPRQKALAHLYRCAALIYVNRVVFNLSPLSFSHKRLIREGILLLRKLGSCESAWPLFIIACEASEDEQRMQIWDLLTETGSGTQRRGTHVPLITGMIERIWKQNDLNDGEVGYIKTLDAVVSMAESLPLFA</sequence>
<dbReference type="InterPro" id="IPR021858">
    <property type="entry name" value="Fun_TF"/>
</dbReference>
<accession>A0A179G6M8</accession>
<comment type="caution">
    <text evidence="3">The sequence shown here is derived from an EMBL/GenBank/DDBJ whole genome shotgun (WGS) entry which is preliminary data.</text>
</comment>
<dbReference type="GO" id="GO:0003700">
    <property type="term" value="F:DNA-binding transcription factor activity"/>
    <property type="evidence" value="ECO:0007669"/>
    <property type="project" value="TreeGrafter"/>
</dbReference>
<organism evidence="3 4">
    <name type="scientific">Pochonia chlamydosporia 170</name>
    <dbReference type="NCBI Taxonomy" id="1380566"/>
    <lineage>
        <taxon>Eukaryota</taxon>
        <taxon>Fungi</taxon>
        <taxon>Dikarya</taxon>
        <taxon>Ascomycota</taxon>
        <taxon>Pezizomycotina</taxon>
        <taxon>Sordariomycetes</taxon>
        <taxon>Hypocreomycetidae</taxon>
        <taxon>Hypocreales</taxon>
        <taxon>Clavicipitaceae</taxon>
        <taxon>Pochonia</taxon>
    </lineage>
</organism>
<evidence type="ECO:0000313" key="4">
    <source>
        <dbReference type="Proteomes" id="UP000078397"/>
    </source>
</evidence>
<name>A0A179G6M8_METCM</name>
<dbReference type="AlphaFoldDB" id="A0A179G6M8"/>
<dbReference type="EMBL" id="LSBJ02000001">
    <property type="protein sequence ID" value="OAQ73081.1"/>
    <property type="molecule type" value="Genomic_DNA"/>
</dbReference>
<dbReference type="PANTHER" id="PTHR37534">
    <property type="entry name" value="TRANSCRIPTIONAL ACTIVATOR PROTEIN UGA3"/>
    <property type="match status" value="1"/>
</dbReference>
<comment type="subcellular location">
    <subcellularLocation>
        <location evidence="1">Nucleus</location>
    </subcellularLocation>
</comment>
<dbReference type="GO" id="GO:0005634">
    <property type="term" value="C:nucleus"/>
    <property type="evidence" value="ECO:0007669"/>
    <property type="project" value="UniProtKB-SubCell"/>
</dbReference>
<dbReference type="OrthoDB" id="6730379at2759"/>
<dbReference type="RefSeq" id="XP_018149164.1">
    <property type="nucleotide sequence ID" value="XM_018280817.1"/>
</dbReference>
<evidence type="ECO:0000256" key="2">
    <source>
        <dbReference type="ARBA" id="ARBA00023242"/>
    </source>
</evidence>
<keyword evidence="2" id="KW-0539">Nucleus</keyword>
<gene>
    <name evidence="3" type="ORF">VFPPC_00884</name>
</gene>
<dbReference type="PANTHER" id="PTHR37534:SF39">
    <property type="entry name" value="TRANSCRIPTION FACTOR DOMAIN-CONTAINING PROTEIN"/>
    <property type="match status" value="1"/>
</dbReference>
<evidence type="ECO:0000313" key="3">
    <source>
        <dbReference type="EMBL" id="OAQ73081.1"/>
    </source>
</evidence>
<protein>
    <submittedName>
        <fullName evidence="3">Fungal specific transcription factor domain-containing protein</fullName>
    </submittedName>
</protein>
<reference evidence="3 4" key="1">
    <citation type="journal article" date="2016" name="PLoS Pathog.">
        <title>Biosynthesis of antibiotic leucinostatins in bio-control fungus Purpureocillium lilacinum and their inhibition on phytophthora revealed by genome mining.</title>
        <authorList>
            <person name="Wang G."/>
            <person name="Liu Z."/>
            <person name="Lin R."/>
            <person name="Li E."/>
            <person name="Mao Z."/>
            <person name="Ling J."/>
            <person name="Yang Y."/>
            <person name="Yin W.B."/>
            <person name="Xie B."/>
        </authorList>
    </citation>
    <scope>NUCLEOTIDE SEQUENCE [LARGE SCALE GENOMIC DNA]</scope>
    <source>
        <strain evidence="3">170</strain>
    </source>
</reference>
<proteinExistence type="predicted"/>
<keyword evidence="4" id="KW-1185">Reference proteome</keyword>
<dbReference type="GeneID" id="28844811"/>
<dbReference type="Proteomes" id="UP000078397">
    <property type="component" value="Unassembled WGS sequence"/>
</dbReference>
<dbReference type="GO" id="GO:0045944">
    <property type="term" value="P:positive regulation of transcription by RNA polymerase II"/>
    <property type="evidence" value="ECO:0007669"/>
    <property type="project" value="TreeGrafter"/>
</dbReference>
<dbReference type="GO" id="GO:0000976">
    <property type="term" value="F:transcription cis-regulatory region binding"/>
    <property type="evidence" value="ECO:0007669"/>
    <property type="project" value="TreeGrafter"/>
</dbReference>
<dbReference type="KEGG" id="pchm:VFPPC_00884"/>
<evidence type="ECO:0000256" key="1">
    <source>
        <dbReference type="ARBA" id="ARBA00004123"/>
    </source>
</evidence>
<dbReference type="Pfam" id="PF11951">
    <property type="entry name" value="Fungal_trans_2"/>
    <property type="match status" value="1"/>
</dbReference>